<feature type="domain" description="AB hydrolase-1" evidence="3">
    <location>
        <begin position="57"/>
        <end position="301"/>
    </location>
</feature>
<dbReference type="PRINTS" id="PR00111">
    <property type="entry name" value="ABHYDROLASE"/>
</dbReference>
<dbReference type="SUPFAM" id="SSF53474">
    <property type="entry name" value="alpha/beta-Hydrolases"/>
    <property type="match status" value="1"/>
</dbReference>
<keyword evidence="5" id="KW-1185">Reference proteome</keyword>
<sequence length="321" mass="36568" precursor="true">MFRMNSFAIALALSVITAWGVYSANETQAQTQAVLHKTVKVSDLDIFYREAGPKDAPTILLLHGFPTSSQMFRNLIPALADKYHVIAPDYPGFGHSSMPTHDKFTYTFDNLAKVIDEFTQKIGLTKYALYVQDYGAPIGYRLASAHPERITAIVVQNGNAYDEGLDNDFWKPIKAYWNDPTSQTKRDALKGVLNYDATKWQYLHGVKQPERVSPDGAAHDQFLLDRPGNAEIQLDMFLSYGSNPALYPRWQEYFRQHQPPMLIVWGKNDQIFPAAGAEPYKRDLKTLEFHLLDAGHFALESNGDEIARYMRDFLEKHMVRN</sequence>
<evidence type="ECO:0000256" key="1">
    <source>
        <dbReference type="ARBA" id="ARBA00022801"/>
    </source>
</evidence>
<dbReference type="InterPro" id="IPR000639">
    <property type="entry name" value="Epox_hydrolase-like"/>
</dbReference>
<dbReference type="KEGG" id="peh:Spb1_34260"/>
<evidence type="ECO:0000259" key="3">
    <source>
        <dbReference type="Pfam" id="PF00561"/>
    </source>
</evidence>
<dbReference type="AlphaFoldDB" id="A0A518GSD4"/>
<reference evidence="4 5" key="1">
    <citation type="submission" date="2019-02" db="EMBL/GenBank/DDBJ databases">
        <title>Deep-cultivation of Planctomycetes and their phenomic and genomic characterization uncovers novel biology.</title>
        <authorList>
            <person name="Wiegand S."/>
            <person name="Jogler M."/>
            <person name="Boedeker C."/>
            <person name="Pinto D."/>
            <person name="Vollmers J."/>
            <person name="Rivas-Marin E."/>
            <person name="Kohn T."/>
            <person name="Peeters S.H."/>
            <person name="Heuer A."/>
            <person name="Rast P."/>
            <person name="Oberbeckmann S."/>
            <person name="Bunk B."/>
            <person name="Jeske O."/>
            <person name="Meyerdierks A."/>
            <person name="Storesund J.E."/>
            <person name="Kallscheuer N."/>
            <person name="Luecker S."/>
            <person name="Lage O.M."/>
            <person name="Pohl T."/>
            <person name="Merkel B.J."/>
            <person name="Hornburger P."/>
            <person name="Mueller R.-W."/>
            <person name="Bruemmer F."/>
            <person name="Labrenz M."/>
            <person name="Spormann A.M."/>
            <person name="Op den Camp H."/>
            <person name="Overmann J."/>
            <person name="Amann R."/>
            <person name="Jetten M.S.M."/>
            <person name="Mascher T."/>
            <person name="Medema M.H."/>
            <person name="Devos D.P."/>
            <person name="Kaster A.-K."/>
            <person name="Ovreas L."/>
            <person name="Rohde M."/>
            <person name="Galperin M.Y."/>
            <person name="Jogler C."/>
        </authorList>
    </citation>
    <scope>NUCLEOTIDE SEQUENCE [LARGE SCALE GENOMIC DNA]</scope>
    <source>
        <strain evidence="4 5">Spb1</strain>
    </source>
</reference>
<dbReference type="InterPro" id="IPR051340">
    <property type="entry name" value="Haloalkane_dehalogenase"/>
</dbReference>
<dbReference type="PRINTS" id="PR00412">
    <property type="entry name" value="EPOXHYDRLASE"/>
</dbReference>
<dbReference type="PANTHER" id="PTHR42977:SF3">
    <property type="entry name" value="AB HYDROLASE-1 DOMAIN-CONTAINING PROTEIN"/>
    <property type="match status" value="1"/>
</dbReference>
<dbReference type="InterPro" id="IPR029058">
    <property type="entry name" value="AB_hydrolase_fold"/>
</dbReference>
<proteinExistence type="predicted"/>
<protein>
    <submittedName>
        <fullName evidence="4">Haloalkane dehalogenase</fullName>
        <ecNumber evidence="4">3.8.1.5</ecNumber>
    </submittedName>
</protein>
<organism evidence="4 5">
    <name type="scientific">Planctopirus ephydatiae</name>
    <dbReference type="NCBI Taxonomy" id="2528019"/>
    <lineage>
        <taxon>Bacteria</taxon>
        <taxon>Pseudomonadati</taxon>
        <taxon>Planctomycetota</taxon>
        <taxon>Planctomycetia</taxon>
        <taxon>Planctomycetales</taxon>
        <taxon>Planctomycetaceae</taxon>
        <taxon>Planctopirus</taxon>
    </lineage>
</organism>
<dbReference type="EMBL" id="CP036299">
    <property type="protein sequence ID" value="QDV31481.1"/>
    <property type="molecule type" value="Genomic_DNA"/>
</dbReference>
<dbReference type="Gene3D" id="3.40.50.1820">
    <property type="entry name" value="alpha/beta hydrolase"/>
    <property type="match status" value="1"/>
</dbReference>
<dbReference type="InterPro" id="IPR000073">
    <property type="entry name" value="AB_hydrolase_1"/>
</dbReference>
<dbReference type="OrthoDB" id="9797695at2"/>
<feature type="chain" id="PRO_5021787566" evidence="2">
    <location>
        <begin position="24"/>
        <end position="321"/>
    </location>
</feature>
<name>A0A518GSD4_9PLAN</name>
<accession>A0A518GSD4</accession>
<dbReference type="EC" id="3.8.1.5" evidence="4"/>
<dbReference type="FunFam" id="3.40.50.1820:FF:000173">
    <property type="entry name" value="Alpha/beta hydrolase"/>
    <property type="match status" value="1"/>
</dbReference>
<keyword evidence="2" id="KW-0732">Signal</keyword>
<keyword evidence="1 4" id="KW-0378">Hydrolase</keyword>
<dbReference type="GO" id="GO:0004301">
    <property type="term" value="F:epoxide hydrolase activity"/>
    <property type="evidence" value="ECO:0007669"/>
    <property type="project" value="TreeGrafter"/>
</dbReference>
<dbReference type="GO" id="GO:0018786">
    <property type="term" value="F:haloalkane dehalogenase activity"/>
    <property type="evidence" value="ECO:0007669"/>
    <property type="project" value="UniProtKB-EC"/>
</dbReference>
<dbReference type="PANTHER" id="PTHR42977">
    <property type="entry name" value="HYDROLASE-RELATED"/>
    <property type="match status" value="1"/>
</dbReference>
<evidence type="ECO:0000313" key="4">
    <source>
        <dbReference type="EMBL" id="QDV31481.1"/>
    </source>
</evidence>
<dbReference type="Proteomes" id="UP000315349">
    <property type="component" value="Chromosome"/>
</dbReference>
<dbReference type="Pfam" id="PF00561">
    <property type="entry name" value="Abhydrolase_1"/>
    <property type="match status" value="1"/>
</dbReference>
<evidence type="ECO:0000256" key="2">
    <source>
        <dbReference type="SAM" id="SignalP"/>
    </source>
</evidence>
<gene>
    <name evidence="4" type="primary">dhaA_2</name>
    <name evidence="4" type="ORF">Spb1_34260</name>
</gene>
<dbReference type="RefSeq" id="WP_145302434.1">
    <property type="nucleotide sequence ID" value="NZ_CP036299.1"/>
</dbReference>
<evidence type="ECO:0000313" key="5">
    <source>
        <dbReference type="Proteomes" id="UP000315349"/>
    </source>
</evidence>
<feature type="signal peptide" evidence="2">
    <location>
        <begin position="1"/>
        <end position="23"/>
    </location>
</feature>